<protein>
    <submittedName>
        <fullName evidence="1">Uncharacterized protein</fullName>
    </submittedName>
</protein>
<gene>
    <name evidence="1" type="ORF">LCGC14_0574380</name>
</gene>
<dbReference type="AlphaFoldDB" id="A0A0F9U4L1"/>
<comment type="caution">
    <text evidence="1">The sequence shown here is derived from an EMBL/GenBank/DDBJ whole genome shotgun (WGS) entry which is preliminary data.</text>
</comment>
<sequence>MSKNQETRFLYIFYFDQVEGPKLFFSKFEFNPFDSVLIDMLLGYGGGEKPFPIAFEDFQTLNFRFYISSKFARSGFEEFMITFLVNEPYMDNFKSLKLKSQIIIEFAYELKNLKEFPKILSEKRKFRKEITELGYKKFNDTLLGIYDKYYALLALPFAGKPKKEVIANLKMNIKSEILIYIVHACLFKKNLLILIQKEISHLIPYLNKFTDYIFQKSFTGKILIKSKSQYKKNRQLYEEYIVMDEKELVKKTRKLINSNQLKYEAEIVRKFYNNSDNGLNILNLKERLEGIYIFTKHIFNFYERKDNNKPLSPKIVIKHLEETLSVKKIRKEYLYFLTDVIREYFGLNIIWLWDKLGEKIDGLWKLN</sequence>
<accession>A0A0F9U4L1</accession>
<reference evidence="1" key="1">
    <citation type="journal article" date="2015" name="Nature">
        <title>Complex archaea that bridge the gap between prokaryotes and eukaryotes.</title>
        <authorList>
            <person name="Spang A."/>
            <person name="Saw J.H."/>
            <person name="Jorgensen S.L."/>
            <person name="Zaremba-Niedzwiedzka K."/>
            <person name="Martijn J."/>
            <person name="Lind A.E."/>
            <person name="van Eijk R."/>
            <person name="Schleper C."/>
            <person name="Guy L."/>
            <person name="Ettema T.J."/>
        </authorList>
    </citation>
    <scope>NUCLEOTIDE SEQUENCE</scope>
</reference>
<evidence type="ECO:0000313" key="1">
    <source>
        <dbReference type="EMBL" id="KKN56231.1"/>
    </source>
</evidence>
<proteinExistence type="predicted"/>
<name>A0A0F9U4L1_9ZZZZ</name>
<organism evidence="1">
    <name type="scientific">marine sediment metagenome</name>
    <dbReference type="NCBI Taxonomy" id="412755"/>
    <lineage>
        <taxon>unclassified sequences</taxon>
        <taxon>metagenomes</taxon>
        <taxon>ecological metagenomes</taxon>
    </lineage>
</organism>
<dbReference type="EMBL" id="LAZR01000852">
    <property type="protein sequence ID" value="KKN56231.1"/>
    <property type="molecule type" value="Genomic_DNA"/>
</dbReference>